<gene>
    <name evidence="2" type="ORF">CTA1_7866</name>
</gene>
<evidence type="ECO:0000313" key="3">
    <source>
        <dbReference type="Proteomes" id="UP000310108"/>
    </source>
</evidence>
<evidence type="ECO:0000256" key="1">
    <source>
        <dbReference type="SAM" id="MobiDB-lite"/>
    </source>
</evidence>
<evidence type="ECO:0000313" key="2">
    <source>
        <dbReference type="EMBL" id="TKW59579.1"/>
    </source>
</evidence>
<comment type="caution">
    <text evidence="2">The sequence shown here is derived from an EMBL/GenBank/DDBJ whole genome shotgun (WGS) entry which is preliminary data.</text>
</comment>
<name>A0A4U6XUR2_9PEZI</name>
<dbReference type="Proteomes" id="UP000310108">
    <property type="component" value="Unassembled WGS sequence"/>
</dbReference>
<accession>A0A4U6XUR2</accession>
<reference evidence="2 3" key="1">
    <citation type="journal article" date="2019" name="PLoS ONE">
        <title>Comparative genome analysis indicates high evolutionary potential of pathogenicity genes in Colletotrichum tanaceti.</title>
        <authorList>
            <person name="Lelwala R.V."/>
            <person name="Korhonen P.K."/>
            <person name="Young N.D."/>
            <person name="Scott J.B."/>
            <person name="Ades P.A."/>
            <person name="Gasser R.B."/>
            <person name="Taylor P.W.J."/>
        </authorList>
    </citation>
    <scope>NUCLEOTIDE SEQUENCE [LARGE SCALE GENOMIC DNA]</scope>
    <source>
        <strain evidence="2">BRIP57314</strain>
    </source>
</reference>
<dbReference type="AlphaFoldDB" id="A0A4U6XUR2"/>
<proteinExistence type="predicted"/>
<organism evidence="2 3">
    <name type="scientific">Colletotrichum tanaceti</name>
    <dbReference type="NCBI Taxonomy" id="1306861"/>
    <lineage>
        <taxon>Eukaryota</taxon>
        <taxon>Fungi</taxon>
        <taxon>Dikarya</taxon>
        <taxon>Ascomycota</taxon>
        <taxon>Pezizomycotina</taxon>
        <taxon>Sordariomycetes</taxon>
        <taxon>Hypocreomycetidae</taxon>
        <taxon>Glomerellales</taxon>
        <taxon>Glomerellaceae</taxon>
        <taxon>Colletotrichum</taxon>
        <taxon>Colletotrichum destructivum species complex</taxon>
    </lineage>
</organism>
<protein>
    <submittedName>
        <fullName evidence="2">Uncharacterized protein</fullName>
    </submittedName>
</protein>
<sequence>MGTARSSVTETSPLKQIRERGFAKLHAPESTTSHPSHVLAYSRISFSASSSSSSSSILSPCSSTLRVVSLGPSSWQPSITSPPLRFFHLIVTLFRSTSKPHITQIIPRDEA</sequence>
<dbReference type="EMBL" id="PJEX01000007">
    <property type="protein sequence ID" value="TKW59579.1"/>
    <property type="molecule type" value="Genomic_DNA"/>
</dbReference>
<feature type="region of interest" description="Disordered" evidence="1">
    <location>
        <begin position="1"/>
        <end position="35"/>
    </location>
</feature>
<feature type="compositionally biased region" description="Polar residues" evidence="1">
    <location>
        <begin position="1"/>
        <end position="14"/>
    </location>
</feature>
<keyword evidence="3" id="KW-1185">Reference proteome</keyword>